<accession>A0A0N4Z227</accession>
<protein>
    <submittedName>
        <fullName evidence="3">CDI domain-containing protein</fullName>
    </submittedName>
</protein>
<dbReference type="Gene3D" id="4.10.365.10">
    <property type="entry name" value="p27"/>
    <property type="match status" value="1"/>
</dbReference>
<name>A0A0N4Z227_PARTI</name>
<dbReference type="InterPro" id="IPR044898">
    <property type="entry name" value="CDI_dom_sf"/>
</dbReference>
<feature type="region of interest" description="Disordered" evidence="1">
    <location>
        <begin position="15"/>
        <end position="44"/>
    </location>
</feature>
<reference evidence="3" key="1">
    <citation type="submission" date="2017-02" db="UniProtKB">
        <authorList>
            <consortium name="WormBaseParasite"/>
        </authorList>
    </citation>
    <scope>IDENTIFICATION</scope>
</reference>
<sequence length="187" mass="21277">MSATTITMIISPSMSTSLHQSPNTSMRNSSNFTTPRKNSSRGINKKKAVNRKLFNTYMPNSNTDIFLDNLLSDIYSKYNKKYDYDFEMDCPMKDSSFKPMEITSVPSFYITNRRSLSPEVVENLCPTMTSTKLCKESKGSKQMKLTDFLNAKRKSTNKNYDSMKLSRTPLKSRPFGANNATNITMTC</sequence>
<keyword evidence="2" id="KW-1185">Reference proteome</keyword>
<evidence type="ECO:0000256" key="1">
    <source>
        <dbReference type="SAM" id="MobiDB-lite"/>
    </source>
</evidence>
<organism evidence="2 3">
    <name type="scientific">Parastrongyloides trichosuri</name>
    <name type="common">Possum-specific nematode worm</name>
    <dbReference type="NCBI Taxonomy" id="131310"/>
    <lineage>
        <taxon>Eukaryota</taxon>
        <taxon>Metazoa</taxon>
        <taxon>Ecdysozoa</taxon>
        <taxon>Nematoda</taxon>
        <taxon>Chromadorea</taxon>
        <taxon>Rhabditida</taxon>
        <taxon>Tylenchina</taxon>
        <taxon>Panagrolaimomorpha</taxon>
        <taxon>Strongyloidoidea</taxon>
        <taxon>Strongyloididae</taxon>
        <taxon>Parastrongyloides</taxon>
    </lineage>
</organism>
<proteinExistence type="predicted"/>
<feature type="compositionally biased region" description="Polar residues" evidence="1">
    <location>
        <begin position="18"/>
        <end position="42"/>
    </location>
</feature>
<dbReference type="WBParaSite" id="PTRK_0000092300.1">
    <property type="protein sequence ID" value="PTRK_0000092300.1"/>
    <property type="gene ID" value="PTRK_0000092300"/>
</dbReference>
<dbReference type="AlphaFoldDB" id="A0A0N4Z227"/>
<dbReference type="Proteomes" id="UP000038045">
    <property type="component" value="Unplaced"/>
</dbReference>
<evidence type="ECO:0000313" key="3">
    <source>
        <dbReference type="WBParaSite" id="PTRK_0000092300.1"/>
    </source>
</evidence>
<evidence type="ECO:0000313" key="2">
    <source>
        <dbReference type="Proteomes" id="UP000038045"/>
    </source>
</evidence>